<evidence type="ECO:0000256" key="3">
    <source>
        <dbReference type="ARBA" id="ARBA00022475"/>
    </source>
</evidence>
<dbReference type="PROSITE" id="PS51257">
    <property type="entry name" value="PROKAR_LIPOPROTEIN"/>
    <property type="match status" value="1"/>
</dbReference>
<dbReference type="SUPFAM" id="SSF53850">
    <property type="entry name" value="Periplasmic binding protein-like II"/>
    <property type="match status" value="1"/>
</dbReference>
<dbReference type="RefSeq" id="WP_188393104.1">
    <property type="nucleotide sequence ID" value="NZ_BMEV01000071.1"/>
</dbReference>
<evidence type="ECO:0000259" key="6">
    <source>
        <dbReference type="Pfam" id="PF04069"/>
    </source>
</evidence>
<name>A0A8J2TSL0_9BACI</name>
<sequence length="303" mass="34383">MSYFKKGVSFILIGVLVVLLTACGGGSQASEQESENGNENGEKQTIDMGQISWAENIAVTNMWKVILEDKGYEVNFHLLDMGTQMKALAEDELDINLEVWLPIQDKEYLERYQDEVNFSEETWYDNAKVGLVVPTYMEDVNSIEDLNDYKDELNGEITGFDPGAGTMLVTEDLIEEYELDYVLISSSEPAMITALAEAIKDEKPIVAPLWNPHRVFSEMDLKYLDDPLNIYGEAEKIHHATRQGFVEDFPEVSDWIKNWKMDDEAIGSLMSAVNEAEEAGEEPIDGARTWVEENEELVNEWIE</sequence>
<dbReference type="Gene3D" id="3.10.105.10">
    <property type="entry name" value="Dipeptide-binding Protein, Domain 3"/>
    <property type="match status" value="2"/>
</dbReference>
<reference evidence="7" key="2">
    <citation type="submission" date="2020-09" db="EMBL/GenBank/DDBJ databases">
        <authorList>
            <person name="Sun Q."/>
            <person name="Zhou Y."/>
        </authorList>
    </citation>
    <scope>NUCLEOTIDE SEQUENCE</scope>
    <source>
        <strain evidence="7">CGMCC 1.12360</strain>
    </source>
</reference>
<evidence type="ECO:0000313" key="7">
    <source>
        <dbReference type="EMBL" id="GFZ87036.1"/>
    </source>
</evidence>
<dbReference type="Gene3D" id="3.40.190.100">
    <property type="entry name" value="Glycine betaine-binding periplasmic protein, domain 2"/>
    <property type="match status" value="1"/>
</dbReference>
<feature type="signal peptide" evidence="5">
    <location>
        <begin position="1"/>
        <end position="29"/>
    </location>
</feature>
<evidence type="ECO:0000256" key="2">
    <source>
        <dbReference type="ARBA" id="ARBA00022448"/>
    </source>
</evidence>
<evidence type="ECO:0000256" key="5">
    <source>
        <dbReference type="SAM" id="SignalP"/>
    </source>
</evidence>
<dbReference type="GO" id="GO:0015871">
    <property type="term" value="P:choline transport"/>
    <property type="evidence" value="ECO:0007669"/>
    <property type="project" value="TreeGrafter"/>
</dbReference>
<evidence type="ECO:0000256" key="1">
    <source>
        <dbReference type="ARBA" id="ARBA00004236"/>
    </source>
</evidence>
<accession>A0A8J2TSL0</accession>
<dbReference type="GO" id="GO:0015226">
    <property type="term" value="F:carnitine transmembrane transporter activity"/>
    <property type="evidence" value="ECO:0007669"/>
    <property type="project" value="TreeGrafter"/>
</dbReference>
<reference evidence="7" key="1">
    <citation type="journal article" date="2014" name="Int. J. Syst. Evol. Microbiol.">
        <title>Complete genome sequence of Corynebacterium casei LMG S-19264T (=DSM 44701T), isolated from a smear-ripened cheese.</title>
        <authorList>
            <consortium name="US DOE Joint Genome Institute (JGI-PGF)"/>
            <person name="Walter F."/>
            <person name="Albersmeier A."/>
            <person name="Kalinowski J."/>
            <person name="Ruckert C."/>
        </authorList>
    </citation>
    <scope>NUCLEOTIDE SEQUENCE</scope>
    <source>
        <strain evidence="7">CGMCC 1.12360</strain>
    </source>
</reference>
<dbReference type="PANTHER" id="PTHR47737">
    <property type="entry name" value="GLYCINE BETAINE/PROLINE BETAINE TRANSPORT SYSTEM PERMEASE PROTEIN PROW"/>
    <property type="match status" value="1"/>
</dbReference>
<evidence type="ECO:0000256" key="4">
    <source>
        <dbReference type="ARBA" id="ARBA00023136"/>
    </source>
</evidence>
<comment type="caution">
    <text evidence="7">The sequence shown here is derived from an EMBL/GenBank/DDBJ whole genome shotgun (WGS) entry which is preliminary data.</text>
</comment>
<comment type="subcellular location">
    <subcellularLocation>
        <location evidence="1">Cell membrane</location>
    </subcellularLocation>
</comment>
<dbReference type="InterPro" id="IPR007210">
    <property type="entry name" value="ABC_Gly_betaine_transp_sub-bd"/>
</dbReference>
<organism evidence="7 8">
    <name type="scientific">Compostibacillus humi</name>
    <dbReference type="NCBI Taxonomy" id="1245525"/>
    <lineage>
        <taxon>Bacteria</taxon>
        <taxon>Bacillati</taxon>
        <taxon>Bacillota</taxon>
        <taxon>Bacilli</taxon>
        <taxon>Bacillales</taxon>
        <taxon>Bacillaceae</taxon>
        <taxon>Compostibacillus</taxon>
    </lineage>
</organism>
<proteinExistence type="predicted"/>
<gene>
    <name evidence="7" type="ORF">GCM10010978_28650</name>
</gene>
<dbReference type="Proteomes" id="UP000602050">
    <property type="component" value="Unassembled WGS sequence"/>
</dbReference>
<feature type="chain" id="PRO_5035289753" evidence="5">
    <location>
        <begin position="30"/>
        <end position="303"/>
    </location>
</feature>
<dbReference type="GO" id="GO:0043190">
    <property type="term" value="C:ATP-binding cassette (ABC) transporter complex"/>
    <property type="evidence" value="ECO:0007669"/>
    <property type="project" value="InterPro"/>
</dbReference>
<dbReference type="Pfam" id="PF04069">
    <property type="entry name" value="OpuAC"/>
    <property type="match status" value="1"/>
</dbReference>
<keyword evidence="5" id="KW-0732">Signal</keyword>
<dbReference type="PANTHER" id="PTHR47737:SF1">
    <property type="entry name" value="GLYCINE BETAINE_PROLINE BETAINE TRANSPORT SYSTEM PERMEASE PROTEIN PROW"/>
    <property type="match status" value="1"/>
</dbReference>
<dbReference type="AlphaFoldDB" id="A0A8J2TSL0"/>
<dbReference type="GO" id="GO:0031460">
    <property type="term" value="P:glycine betaine transport"/>
    <property type="evidence" value="ECO:0007669"/>
    <property type="project" value="TreeGrafter"/>
</dbReference>
<keyword evidence="3" id="KW-1003">Cell membrane</keyword>
<evidence type="ECO:0000313" key="8">
    <source>
        <dbReference type="Proteomes" id="UP000602050"/>
    </source>
</evidence>
<dbReference type="EMBL" id="BMEV01000071">
    <property type="protein sequence ID" value="GFZ87036.1"/>
    <property type="molecule type" value="Genomic_DNA"/>
</dbReference>
<dbReference type="GO" id="GO:0005275">
    <property type="term" value="F:amine transmembrane transporter activity"/>
    <property type="evidence" value="ECO:0007669"/>
    <property type="project" value="TreeGrafter"/>
</dbReference>
<keyword evidence="4" id="KW-0472">Membrane</keyword>
<dbReference type="CDD" id="cd13639">
    <property type="entry name" value="PBP2_OpuAC_like"/>
    <property type="match status" value="1"/>
</dbReference>
<protein>
    <submittedName>
        <fullName evidence="7">Glycine/betaine ABC transporter</fullName>
    </submittedName>
</protein>
<keyword evidence="8" id="KW-1185">Reference proteome</keyword>
<feature type="domain" description="ABC-type glycine betaine transport system substrate-binding" evidence="6">
    <location>
        <begin position="45"/>
        <end position="292"/>
    </location>
</feature>
<keyword evidence="2" id="KW-0813">Transport</keyword>